<organism evidence="1 2">
    <name type="scientific">Acetonema longum DSM 6540</name>
    <dbReference type="NCBI Taxonomy" id="1009370"/>
    <lineage>
        <taxon>Bacteria</taxon>
        <taxon>Bacillati</taxon>
        <taxon>Bacillota</taxon>
        <taxon>Negativicutes</taxon>
        <taxon>Acetonemataceae</taxon>
        <taxon>Acetonema</taxon>
    </lineage>
</organism>
<accession>F7NMS9</accession>
<keyword evidence="2" id="KW-1185">Reference proteome</keyword>
<dbReference type="EMBL" id="AFGF01000188">
    <property type="protein sequence ID" value="EGO62652.1"/>
    <property type="molecule type" value="Genomic_DNA"/>
</dbReference>
<dbReference type="AlphaFoldDB" id="F7NMS9"/>
<gene>
    <name evidence="1" type="ORF">ALO_17051</name>
</gene>
<dbReference type="Proteomes" id="UP000003240">
    <property type="component" value="Unassembled WGS sequence"/>
</dbReference>
<sequence>TECLQEAVRCDIGGLPQKSSTLNMLERAPRRFTPERVISFRRGGKGETLRGF</sequence>
<reference evidence="1 2" key="1">
    <citation type="journal article" date="2011" name="EMBO J.">
        <title>Structural diversity of bacterial flagellar motors.</title>
        <authorList>
            <person name="Chen S."/>
            <person name="Beeby M."/>
            <person name="Murphy G.E."/>
            <person name="Leadbetter J.R."/>
            <person name="Hendrixson D.R."/>
            <person name="Briegel A."/>
            <person name="Li Z."/>
            <person name="Shi J."/>
            <person name="Tocheva E.I."/>
            <person name="Muller A."/>
            <person name="Dobro M.J."/>
            <person name="Jensen G.J."/>
        </authorList>
    </citation>
    <scope>NUCLEOTIDE SEQUENCE [LARGE SCALE GENOMIC DNA]</scope>
    <source>
        <strain evidence="1 2">DSM 6540</strain>
    </source>
</reference>
<protein>
    <submittedName>
        <fullName evidence="1">Uncharacterized protein</fullName>
    </submittedName>
</protein>
<evidence type="ECO:0000313" key="2">
    <source>
        <dbReference type="Proteomes" id="UP000003240"/>
    </source>
</evidence>
<evidence type="ECO:0000313" key="1">
    <source>
        <dbReference type="EMBL" id="EGO62652.1"/>
    </source>
</evidence>
<comment type="caution">
    <text evidence="1">The sequence shown here is derived from an EMBL/GenBank/DDBJ whole genome shotgun (WGS) entry which is preliminary data.</text>
</comment>
<name>F7NMS9_9FIRM</name>
<proteinExistence type="predicted"/>
<feature type="non-terminal residue" evidence="1">
    <location>
        <position position="1"/>
    </location>
</feature>